<dbReference type="PANTHER" id="PTHR33361:SF2">
    <property type="entry name" value="DUF885 DOMAIN-CONTAINING PROTEIN"/>
    <property type="match status" value="1"/>
</dbReference>
<sequence length="594" mass="66856">MPQTRRLEPMVLMLAAVLTLALPRPAPGSPSQDLARLANVYWEGQLKAHPTMATSIGDRRYDDRLEDNTPAGIAAEERRLQWVLGRARPIDEKRLDPADRLTRSALIEDVQDQLAVASCHFEDWRVDPLDGPQVDFMNLPDITTIATFKDAQNYVARCKAMGRYMDVEIANLRSGLKKGRTVSVQPLSKALDELQALNGKPVEEWPLAQPLEKLHKDWTASQREWFRKELISTERVVVKPAMKRYQDFLRTEIAPHARPQDRAGLVALQGGADSYRKLIRVETSLDRSPEDLHRLGLAEVARIRKELSALGKKVLGTGDVARIQKKLRSDPAMHFKNAAEVEAKARQALARARAAIPRYFGLLPKAGCEVKVMGMHEAPNSTIAYYRNPAADGSRPGYYMINTYQPTTRPRYEAEALAFHESIPGHHLQIAIAQELTGVPEFRKHQGVTAFVEGWGLYSERLADEMGLYSGDLDQIGMLSYDAWRACRLVVDTGIHSMGWSRKQAIDYMVDNTVLAENNIANEVDRYITWPAQALAYKCGQLEILRLREEAKQKLGRRFDIKKFHDAVLENGAVALPLLREQVEAWVAEESGGK</sequence>
<protein>
    <submittedName>
        <fullName evidence="2">DUF885 domain-containing protein</fullName>
    </submittedName>
</protein>
<reference evidence="2 3" key="1">
    <citation type="journal article" date="2019" name="Nat. Microbiol.">
        <title>Mediterranean grassland soil C-N compound turnover is dependent on rainfall and depth, and is mediated by genomically divergent microorganisms.</title>
        <authorList>
            <person name="Diamond S."/>
            <person name="Andeer P.F."/>
            <person name="Li Z."/>
            <person name="Crits-Christoph A."/>
            <person name="Burstein D."/>
            <person name="Anantharaman K."/>
            <person name="Lane K.R."/>
            <person name="Thomas B.C."/>
            <person name="Pan C."/>
            <person name="Northen T.R."/>
            <person name="Banfield J.F."/>
        </authorList>
    </citation>
    <scope>NUCLEOTIDE SEQUENCE [LARGE SCALE GENOMIC DNA]</scope>
    <source>
        <strain evidence="2">WS_3</strain>
    </source>
</reference>
<proteinExistence type="predicted"/>
<dbReference type="AlphaFoldDB" id="A0A538SLL8"/>
<dbReference type="Pfam" id="PF05960">
    <property type="entry name" value="DUF885"/>
    <property type="match status" value="1"/>
</dbReference>
<gene>
    <name evidence="2" type="ORF">E6K73_03300</name>
</gene>
<dbReference type="InterPro" id="IPR010281">
    <property type="entry name" value="DUF885"/>
</dbReference>
<feature type="chain" id="PRO_5021895426" evidence="1">
    <location>
        <begin position="22"/>
        <end position="594"/>
    </location>
</feature>
<dbReference type="Proteomes" id="UP000320184">
    <property type="component" value="Unassembled WGS sequence"/>
</dbReference>
<name>A0A538SLL8_UNCEI</name>
<evidence type="ECO:0000313" key="2">
    <source>
        <dbReference type="EMBL" id="TMQ52270.1"/>
    </source>
</evidence>
<dbReference type="EMBL" id="VBOT01000038">
    <property type="protein sequence ID" value="TMQ52270.1"/>
    <property type="molecule type" value="Genomic_DNA"/>
</dbReference>
<comment type="caution">
    <text evidence="2">The sequence shown here is derived from an EMBL/GenBank/DDBJ whole genome shotgun (WGS) entry which is preliminary data.</text>
</comment>
<keyword evidence="1" id="KW-0732">Signal</keyword>
<dbReference type="PANTHER" id="PTHR33361">
    <property type="entry name" value="GLR0591 PROTEIN"/>
    <property type="match status" value="1"/>
</dbReference>
<evidence type="ECO:0000256" key="1">
    <source>
        <dbReference type="SAM" id="SignalP"/>
    </source>
</evidence>
<evidence type="ECO:0000313" key="3">
    <source>
        <dbReference type="Proteomes" id="UP000320184"/>
    </source>
</evidence>
<organism evidence="2 3">
    <name type="scientific">Eiseniibacteriota bacterium</name>
    <dbReference type="NCBI Taxonomy" id="2212470"/>
    <lineage>
        <taxon>Bacteria</taxon>
        <taxon>Candidatus Eiseniibacteriota</taxon>
    </lineage>
</organism>
<accession>A0A538SLL8</accession>
<feature type="signal peptide" evidence="1">
    <location>
        <begin position="1"/>
        <end position="21"/>
    </location>
</feature>